<keyword evidence="3" id="KW-1185">Reference proteome</keyword>
<evidence type="ECO:0000313" key="2">
    <source>
        <dbReference type="EMBL" id="KAE9401127.1"/>
    </source>
</evidence>
<dbReference type="EMBL" id="ML769449">
    <property type="protein sequence ID" value="KAE9401127.1"/>
    <property type="molecule type" value="Genomic_DNA"/>
</dbReference>
<dbReference type="OrthoDB" id="3248740at2759"/>
<name>A0A6A4HW30_9AGAR</name>
<keyword evidence="1" id="KW-0472">Membrane</keyword>
<sequence>MASAETLSILNVIGHDIVRSFVSASAETFLIAIYSVLVLKASRILLRKERTKVKMLTLAAVVTMYILALILWIIDLVNFVAEARITLIDNSNDDFDTKYSIATSFIFRRAAIQAMLYSYMSIIGDAVIVWRVYAFWSTERERVVLLIPGALLLASIITSIMLTVCVAHLGSEIEIGTFQKPAFCRNIQTATYCIAVATTLAATILIGIKSWRYRYTTKSLLSWQGGTTKVERVMILLIESGMLYCLFFLVQLLMSISSLNKRIDAKAGSTFALTMFVYMTSEIVGIYPTLIIILVHSNKTMINPTTISSNMASTRIVNLRPGGADNSTGVWGSSTQGTRTELEFELQNVETSNSKNAQQTKVWKEVEVHHVV</sequence>
<feature type="transmembrane region" description="Helical" evidence="1">
    <location>
        <begin position="53"/>
        <end position="74"/>
    </location>
</feature>
<accession>A0A6A4HW30</accession>
<gene>
    <name evidence="2" type="ORF">BT96DRAFT_856720</name>
</gene>
<feature type="transmembrane region" description="Helical" evidence="1">
    <location>
        <begin position="189"/>
        <end position="212"/>
    </location>
</feature>
<dbReference type="AlphaFoldDB" id="A0A6A4HW30"/>
<reference evidence="2" key="1">
    <citation type="journal article" date="2019" name="Environ. Microbiol.">
        <title>Fungal ecological strategies reflected in gene transcription - a case study of two litter decomposers.</title>
        <authorList>
            <person name="Barbi F."/>
            <person name="Kohler A."/>
            <person name="Barry K."/>
            <person name="Baskaran P."/>
            <person name="Daum C."/>
            <person name="Fauchery L."/>
            <person name="Ihrmark K."/>
            <person name="Kuo A."/>
            <person name="LaButti K."/>
            <person name="Lipzen A."/>
            <person name="Morin E."/>
            <person name="Grigoriev I.V."/>
            <person name="Henrissat B."/>
            <person name="Lindahl B."/>
            <person name="Martin F."/>
        </authorList>
    </citation>
    <scope>NUCLEOTIDE SEQUENCE</scope>
    <source>
        <strain evidence="2">JB14</strain>
    </source>
</reference>
<organism evidence="2 3">
    <name type="scientific">Gymnopus androsaceus JB14</name>
    <dbReference type="NCBI Taxonomy" id="1447944"/>
    <lineage>
        <taxon>Eukaryota</taxon>
        <taxon>Fungi</taxon>
        <taxon>Dikarya</taxon>
        <taxon>Basidiomycota</taxon>
        <taxon>Agaricomycotina</taxon>
        <taxon>Agaricomycetes</taxon>
        <taxon>Agaricomycetidae</taxon>
        <taxon>Agaricales</taxon>
        <taxon>Marasmiineae</taxon>
        <taxon>Omphalotaceae</taxon>
        <taxon>Gymnopus</taxon>
    </lineage>
</organism>
<evidence type="ECO:0000256" key="1">
    <source>
        <dbReference type="SAM" id="Phobius"/>
    </source>
</evidence>
<feature type="transmembrane region" description="Helical" evidence="1">
    <location>
        <begin position="20"/>
        <end position="41"/>
    </location>
</feature>
<evidence type="ECO:0008006" key="4">
    <source>
        <dbReference type="Google" id="ProtNLM"/>
    </source>
</evidence>
<feature type="transmembrane region" description="Helical" evidence="1">
    <location>
        <begin position="143"/>
        <end position="169"/>
    </location>
</feature>
<evidence type="ECO:0000313" key="3">
    <source>
        <dbReference type="Proteomes" id="UP000799118"/>
    </source>
</evidence>
<proteinExistence type="predicted"/>
<keyword evidence="1" id="KW-1133">Transmembrane helix</keyword>
<dbReference type="Proteomes" id="UP000799118">
    <property type="component" value="Unassembled WGS sequence"/>
</dbReference>
<feature type="transmembrane region" description="Helical" evidence="1">
    <location>
        <begin position="276"/>
        <end position="295"/>
    </location>
</feature>
<keyword evidence="1" id="KW-0812">Transmembrane</keyword>
<feature type="transmembrane region" description="Helical" evidence="1">
    <location>
        <begin position="233"/>
        <end position="256"/>
    </location>
</feature>
<protein>
    <recommendedName>
        <fullName evidence="4">G-protein coupled receptors family 1 profile domain-containing protein</fullName>
    </recommendedName>
</protein>
<feature type="transmembrane region" description="Helical" evidence="1">
    <location>
        <begin position="116"/>
        <end position="136"/>
    </location>
</feature>